<evidence type="ECO:0000256" key="5">
    <source>
        <dbReference type="SAM" id="Phobius"/>
    </source>
</evidence>
<feature type="region of interest" description="Disordered" evidence="4">
    <location>
        <begin position="583"/>
        <end position="649"/>
    </location>
</feature>
<feature type="region of interest" description="Disordered" evidence="4">
    <location>
        <begin position="678"/>
        <end position="697"/>
    </location>
</feature>
<keyword evidence="2" id="KW-0677">Repeat</keyword>
<accession>A0A0C9WCG1</accession>
<keyword evidence="5" id="KW-0812">Transmembrane</keyword>
<proteinExistence type="predicted"/>
<dbReference type="GO" id="GO:0034657">
    <property type="term" value="C:GID complex"/>
    <property type="evidence" value="ECO:0007669"/>
    <property type="project" value="TreeGrafter"/>
</dbReference>
<dbReference type="Gene3D" id="2.130.10.10">
    <property type="entry name" value="YVTN repeat-like/Quinoprotein amine dehydrogenase"/>
    <property type="match status" value="2"/>
</dbReference>
<organism evidence="6 7">
    <name type="scientific">Hydnomerulius pinastri MD-312</name>
    <dbReference type="NCBI Taxonomy" id="994086"/>
    <lineage>
        <taxon>Eukaryota</taxon>
        <taxon>Fungi</taxon>
        <taxon>Dikarya</taxon>
        <taxon>Basidiomycota</taxon>
        <taxon>Agaricomycotina</taxon>
        <taxon>Agaricomycetes</taxon>
        <taxon>Agaricomycetidae</taxon>
        <taxon>Boletales</taxon>
        <taxon>Boletales incertae sedis</taxon>
        <taxon>Leucogyrophana</taxon>
    </lineage>
</organism>
<feature type="region of interest" description="Disordered" evidence="4">
    <location>
        <begin position="1109"/>
        <end position="1142"/>
    </location>
</feature>
<sequence>MYRGTGAQNTYNQFAEYASPDPPPVHRQDQQPRDFSYDRLDSRRKQTLLNLLSALNELSQSESLGQDFNNIPSFEDDRDVPTVDEQLQVAGAEVFNRFHRRINNLDKELRNFANAARQLGSSVGILSTAFRLRERLARVLFLFRDNAADLFPRKVARQPRETLVNPNVMEKRRRKNKTREGAWGGFGEGASINPSINLGSTSPPTSSSQHPNAVRPFADSDLEAERFPEHFEAFAADVVAFLNCLNEFPEFTDEAVNASIRAFEGDLKYWACCLNTYKGQFKYPAVQRYIHDLTSEMGEHIDSITSTLSMFIEVGVPTIRFAQKHGASNLLTLSTVATFFSAVTATTLQFSYSSTSTVLAKSVNAFWFSSLVFSIAAAVNSLLGLSWKMAMYRSPGHRVPWWVLIWIKRSPLVFLVMWVLLLKLPLMQQLTDITSYHLPFVSSPRYAPLHCWTRGRLLHAQGKVTSTITTVFTAFTSFGLAAVSAWFASEKWTFVRFRGQKWLEDVLGETWTKVGDCVGAVMRVPPFSWIAWLSALIWSGIMWVWVGVDTGSRWAWNGMEHGRRRVKRGAVWTGVKLGLRPVTDMERANDNARPPSLSMSFRTAATGTEKDDSTVLPMSMSPTSMSSSPLFGQARYDSSRLPRPSSLRLRPDFHRSMDLYEPGSPTASSQGHLALNTSGIASGSASAGQPSSPLTPRDRFTHAIRSVMMLQSASSGASPFAPKRQRTTSSALTGSSVFTGTSVTGPGGSSLMLGGNTKGPGLGNSNGASGLRGSRLATLIPKLRSLEATQDISAHTALVRHLQFSPNGKFMATSSWDRTSIIFKVGDHFEPHRVLAHASGFVGQVAWSPLGNLLLTKLNRVIKIWTEEGVCRKTIDRQCAVQAATWMPGGEAIMSVEGSEVVKLDLNGKVLDKYAFDRVLIHDVAVTPDSLRLLGVGPILSSPTGLQPSKSRVEKQLLVYNLETKTIENQTPVLNDVRDITLARNGQVALISYENKAPPQLWKLDVVKDRMDSTTTTARLTLRHTYMPKMPVDFAGHSYFGGKDDQLVLCAGKAGDIYIWDRDSAVLLHHVRAQALGGDLTCIAWNQSAENPFMFATGSHDGAVRIWTTPPPPDPANRPQQTTTARSTPYSMTPRSPSPVHMGMRTTDSPVWQLQALADDFAVGSITARPFTRSPEEDTEFRDRSVTFAPPRP</sequence>
<keyword evidence="7" id="KW-1185">Reference proteome</keyword>
<keyword evidence="5" id="KW-1133">Transmembrane helix</keyword>
<protein>
    <recommendedName>
        <fullName evidence="8">WD40 repeat-like protein</fullName>
    </recommendedName>
</protein>
<feature type="transmembrane region" description="Helical" evidence="5">
    <location>
        <begin position="467"/>
        <end position="488"/>
    </location>
</feature>
<dbReference type="PROSITE" id="PS50082">
    <property type="entry name" value="WD_REPEATS_2"/>
    <property type="match status" value="1"/>
</dbReference>
<feature type="compositionally biased region" description="Polar residues" evidence="4">
    <location>
        <begin position="597"/>
        <end position="606"/>
    </location>
</feature>
<feature type="compositionally biased region" description="Low complexity" evidence="4">
    <location>
        <begin position="617"/>
        <end position="629"/>
    </location>
</feature>
<name>A0A0C9WCG1_9AGAM</name>
<dbReference type="PANTHER" id="PTHR22838:SF0">
    <property type="entry name" value="WD REPEAT-CONTAINING PROTEIN 26"/>
    <property type="match status" value="1"/>
</dbReference>
<evidence type="ECO:0008006" key="8">
    <source>
        <dbReference type="Google" id="ProtNLM"/>
    </source>
</evidence>
<dbReference type="OrthoDB" id="972532at2759"/>
<dbReference type="Proteomes" id="UP000053820">
    <property type="component" value="Unassembled WGS sequence"/>
</dbReference>
<evidence type="ECO:0000256" key="2">
    <source>
        <dbReference type="ARBA" id="ARBA00022737"/>
    </source>
</evidence>
<feature type="transmembrane region" description="Helical" evidence="5">
    <location>
        <begin position="364"/>
        <end position="387"/>
    </location>
</feature>
<dbReference type="InterPro" id="IPR001680">
    <property type="entry name" value="WD40_rpt"/>
</dbReference>
<keyword evidence="1 3" id="KW-0853">WD repeat</keyword>
<feature type="compositionally biased region" description="Low complexity" evidence="4">
    <location>
        <begin position="678"/>
        <end position="692"/>
    </location>
</feature>
<feature type="compositionally biased region" description="Polar residues" evidence="4">
    <location>
        <begin position="1"/>
        <end position="13"/>
    </location>
</feature>
<evidence type="ECO:0000256" key="3">
    <source>
        <dbReference type="PROSITE-ProRule" id="PRU00221"/>
    </source>
</evidence>
<gene>
    <name evidence="6" type="ORF">HYDPIDRAFT_31215</name>
</gene>
<keyword evidence="5" id="KW-0472">Membrane</keyword>
<dbReference type="SMART" id="SM00320">
    <property type="entry name" value="WD40"/>
    <property type="match status" value="4"/>
</dbReference>
<evidence type="ECO:0000256" key="4">
    <source>
        <dbReference type="SAM" id="MobiDB-lite"/>
    </source>
</evidence>
<dbReference type="PANTHER" id="PTHR22838">
    <property type="entry name" value="WD REPEAT PROTEIN 26-RELATED"/>
    <property type="match status" value="1"/>
</dbReference>
<dbReference type="GO" id="GO:0043161">
    <property type="term" value="P:proteasome-mediated ubiquitin-dependent protein catabolic process"/>
    <property type="evidence" value="ECO:0007669"/>
    <property type="project" value="TreeGrafter"/>
</dbReference>
<dbReference type="HOGENOM" id="CLU_008849_0_0_1"/>
<evidence type="ECO:0000256" key="1">
    <source>
        <dbReference type="ARBA" id="ARBA00022574"/>
    </source>
</evidence>
<feature type="region of interest" description="Disordered" evidence="4">
    <location>
        <begin position="712"/>
        <end position="735"/>
    </location>
</feature>
<dbReference type="InterPro" id="IPR015943">
    <property type="entry name" value="WD40/YVTN_repeat-like_dom_sf"/>
</dbReference>
<feature type="compositionally biased region" description="Polar residues" evidence="4">
    <location>
        <begin position="1118"/>
        <end position="1135"/>
    </location>
</feature>
<dbReference type="AlphaFoldDB" id="A0A0C9WCG1"/>
<dbReference type="InterPro" id="IPR051350">
    <property type="entry name" value="WD_repeat-ST_regulator"/>
</dbReference>
<feature type="compositionally biased region" description="Low complexity" evidence="4">
    <location>
        <begin position="639"/>
        <end position="648"/>
    </location>
</feature>
<dbReference type="Pfam" id="PF00400">
    <property type="entry name" value="WD40"/>
    <property type="match status" value="2"/>
</dbReference>
<feature type="transmembrane region" description="Helical" evidence="5">
    <location>
        <begin position="529"/>
        <end position="548"/>
    </location>
</feature>
<feature type="region of interest" description="Disordered" evidence="4">
    <location>
        <begin position="193"/>
        <end position="215"/>
    </location>
</feature>
<feature type="region of interest" description="Disordered" evidence="4">
    <location>
        <begin position="1168"/>
        <end position="1193"/>
    </location>
</feature>
<dbReference type="InterPro" id="IPR036322">
    <property type="entry name" value="WD40_repeat_dom_sf"/>
</dbReference>
<evidence type="ECO:0000313" key="7">
    <source>
        <dbReference type="Proteomes" id="UP000053820"/>
    </source>
</evidence>
<feature type="transmembrane region" description="Helical" evidence="5">
    <location>
        <begin position="399"/>
        <end position="421"/>
    </location>
</feature>
<dbReference type="EMBL" id="KN839861">
    <property type="protein sequence ID" value="KIJ61612.1"/>
    <property type="molecule type" value="Genomic_DNA"/>
</dbReference>
<feature type="region of interest" description="Disordered" evidence="4">
    <location>
        <begin position="1"/>
        <end position="31"/>
    </location>
</feature>
<feature type="transmembrane region" description="Helical" evidence="5">
    <location>
        <begin position="330"/>
        <end position="352"/>
    </location>
</feature>
<dbReference type="SUPFAM" id="SSF50978">
    <property type="entry name" value="WD40 repeat-like"/>
    <property type="match status" value="1"/>
</dbReference>
<reference evidence="6 7" key="1">
    <citation type="submission" date="2014-04" db="EMBL/GenBank/DDBJ databases">
        <title>Evolutionary Origins and Diversification of the Mycorrhizal Mutualists.</title>
        <authorList>
            <consortium name="DOE Joint Genome Institute"/>
            <consortium name="Mycorrhizal Genomics Consortium"/>
            <person name="Kohler A."/>
            <person name="Kuo A."/>
            <person name="Nagy L.G."/>
            <person name="Floudas D."/>
            <person name="Copeland A."/>
            <person name="Barry K.W."/>
            <person name="Cichocki N."/>
            <person name="Veneault-Fourrey C."/>
            <person name="LaButti K."/>
            <person name="Lindquist E.A."/>
            <person name="Lipzen A."/>
            <person name="Lundell T."/>
            <person name="Morin E."/>
            <person name="Murat C."/>
            <person name="Riley R."/>
            <person name="Ohm R."/>
            <person name="Sun H."/>
            <person name="Tunlid A."/>
            <person name="Henrissat B."/>
            <person name="Grigoriev I.V."/>
            <person name="Hibbett D.S."/>
            <person name="Martin F."/>
        </authorList>
    </citation>
    <scope>NUCLEOTIDE SEQUENCE [LARGE SCALE GENOMIC DNA]</scope>
    <source>
        <strain evidence="6 7">MD-312</strain>
    </source>
</reference>
<evidence type="ECO:0000313" key="6">
    <source>
        <dbReference type="EMBL" id="KIJ61612.1"/>
    </source>
</evidence>
<feature type="repeat" description="WD" evidence="3">
    <location>
        <begin position="792"/>
        <end position="825"/>
    </location>
</feature>